<name>A0A9D4Q612_RHISA</name>
<dbReference type="InterPro" id="IPR012337">
    <property type="entry name" value="RNaseH-like_sf"/>
</dbReference>
<reference evidence="1" key="1">
    <citation type="journal article" date="2020" name="Cell">
        <title>Large-Scale Comparative Analyses of Tick Genomes Elucidate Their Genetic Diversity and Vector Capacities.</title>
        <authorList>
            <consortium name="Tick Genome and Microbiome Consortium (TIGMIC)"/>
            <person name="Jia N."/>
            <person name="Wang J."/>
            <person name="Shi W."/>
            <person name="Du L."/>
            <person name="Sun Y."/>
            <person name="Zhan W."/>
            <person name="Jiang J.F."/>
            <person name="Wang Q."/>
            <person name="Zhang B."/>
            <person name="Ji P."/>
            <person name="Bell-Sakyi L."/>
            <person name="Cui X.M."/>
            <person name="Yuan T.T."/>
            <person name="Jiang B.G."/>
            <person name="Yang W.F."/>
            <person name="Lam T.T."/>
            <person name="Chang Q.C."/>
            <person name="Ding S.J."/>
            <person name="Wang X.J."/>
            <person name="Zhu J.G."/>
            <person name="Ruan X.D."/>
            <person name="Zhao L."/>
            <person name="Wei J.T."/>
            <person name="Ye R.Z."/>
            <person name="Que T.C."/>
            <person name="Du C.H."/>
            <person name="Zhou Y.H."/>
            <person name="Cheng J.X."/>
            <person name="Dai P.F."/>
            <person name="Guo W.B."/>
            <person name="Han X.H."/>
            <person name="Huang E.J."/>
            <person name="Li L.F."/>
            <person name="Wei W."/>
            <person name="Gao Y.C."/>
            <person name="Liu J.Z."/>
            <person name="Shao H.Z."/>
            <person name="Wang X."/>
            <person name="Wang C.C."/>
            <person name="Yang T.C."/>
            <person name="Huo Q.B."/>
            <person name="Li W."/>
            <person name="Chen H.Y."/>
            <person name="Chen S.E."/>
            <person name="Zhou L.G."/>
            <person name="Ni X.B."/>
            <person name="Tian J.H."/>
            <person name="Sheng Y."/>
            <person name="Liu T."/>
            <person name="Pan Y.S."/>
            <person name="Xia L.Y."/>
            <person name="Li J."/>
            <person name="Zhao F."/>
            <person name="Cao W.C."/>
        </authorList>
    </citation>
    <scope>NUCLEOTIDE SEQUENCE</scope>
    <source>
        <strain evidence="1">Rsan-2018</strain>
    </source>
</reference>
<evidence type="ECO:0000313" key="2">
    <source>
        <dbReference type="Proteomes" id="UP000821837"/>
    </source>
</evidence>
<dbReference type="EMBL" id="JABSTV010001248">
    <property type="protein sequence ID" value="KAH7968660.1"/>
    <property type="molecule type" value="Genomic_DNA"/>
</dbReference>
<dbReference type="Proteomes" id="UP000821837">
    <property type="component" value="Unassembled WGS sequence"/>
</dbReference>
<proteinExistence type="predicted"/>
<sequence>MTSYVRAQLSAQNYVATTADVWSTPHRSFMGVTVHWIDTDSLCRKSLALACRRFPGSHTYDRVADILEEIRETYDIPLQKIVATVTDNATNFAKAFKEFGVCLENSDEGKVGGAWHW</sequence>
<comment type="caution">
    <text evidence="1">The sequence shown here is derived from an EMBL/GenBank/DDBJ whole genome shotgun (WGS) entry which is preliminary data.</text>
</comment>
<evidence type="ECO:0000313" key="1">
    <source>
        <dbReference type="EMBL" id="KAH7968660.1"/>
    </source>
</evidence>
<dbReference type="PANTHER" id="PTHR47501">
    <property type="entry name" value="TRANSPOSASE-RELATED"/>
    <property type="match status" value="1"/>
</dbReference>
<dbReference type="SUPFAM" id="SSF53098">
    <property type="entry name" value="Ribonuclease H-like"/>
    <property type="match status" value="1"/>
</dbReference>
<gene>
    <name evidence="1" type="ORF">HPB52_010522</name>
</gene>
<protein>
    <submittedName>
        <fullName evidence="1">Uncharacterized protein</fullName>
    </submittedName>
</protein>
<reference evidence="1" key="2">
    <citation type="submission" date="2021-09" db="EMBL/GenBank/DDBJ databases">
        <authorList>
            <person name="Jia N."/>
            <person name="Wang J."/>
            <person name="Shi W."/>
            <person name="Du L."/>
            <person name="Sun Y."/>
            <person name="Zhan W."/>
            <person name="Jiang J."/>
            <person name="Wang Q."/>
            <person name="Zhang B."/>
            <person name="Ji P."/>
            <person name="Sakyi L.B."/>
            <person name="Cui X."/>
            <person name="Yuan T."/>
            <person name="Jiang B."/>
            <person name="Yang W."/>
            <person name="Lam T.T.-Y."/>
            <person name="Chang Q."/>
            <person name="Ding S."/>
            <person name="Wang X."/>
            <person name="Zhu J."/>
            <person name="Ruan X."/>
            <person name="Zhao L."/>
            <person name="Wei J."/>
            <person name="Que T."/>
            <person name="Du C."/>
            <person name="Cheng J."/>
            <person name="Dai P."/>
            <person name="Han X."/>
            <person name="Huang E."/>
            <person name="Gao Y."/>
            <person name="Liu J."/>
            <person name="Shao H."/>
            <person name="Ye R."/>
            <person name="Li L."/>
            <person name="Wei W."/>
            <person name="Wang X."/>
            <person name="Wang C."/>
            <person name="Huo Q."/>
            <person name="Li W."/>
            <person name="Guo W."/>
            <person name="Chen H."/>
            <person name="Chen S."/>
            <person name="Zhou L."/>
            <person name="Zhou L."/>
            <person name="Ni X."/>
            <person name="Tian J."/>
            <person name="Zhou Y."/>
            <person name="Sheng Y."/>
            <person name="Liu T."/>
            <person name="Pan Y."/>
            <person name="Xia L."/>
            <person name="Li J."/>
            <person name="Zhao F."/>
            <person name="Cao W."/>
        </authorList>
    </citation>
    <scope>NUCLEOTIDE SEQUENCE</scope>
    <source>
        <strain evidence="1">Rsan-2018</strain>
        <tissue evidence="1">Larvae</tissue>
    </source>
</reference>
<accession>A0A9D4Q612</accession>
<organism evidence="1 2">
    <name type="scientific">Rhipicephalus sanguineus</name>
    <name type="common">Brown dog tick</name>
    <name type="synonym">Ixodes sanguineus</name>
    <dbReference type="NCBI Taxonomy" id="34632"/>
    <lineage>
        <taxon>Eukaryota</taxon>
        <taxon>Metazoa</taxon>
        <taxon>Ecdysozoa</taxon>
        <taxon>Arthropoda</taxon>
        <taxon>Chelicerata</taxon>
        <taxon>Arachnida</taxon>
        <taxon>Acari</taxon>
        <taxon>Parasitiformes</taxon>
        <taxon>Ixodida</taxon>
        <taxon>Ixodoidea</taxon>
        <taxon>Ixodidae</taxon>
        <taxon>Rhipicephalinae</taxon>
        <taxon>Rhipicephalus</taxon>
        <taxon>Rhipicephalus</taxon>
    </lineage>
</organism>
<keyword evidence="2" id="KW-1185">Reference proteome</keyword>
<dbReference type="AlphaFoldDB" id="A0A9D4Q612"/>
<dbReference type="PANTHER" id="PTHR47501:SF5">
    <property type="entry name" value="HAT C-TERMINAL DIMERISATION DOMAIN-CONTAINING PROTEIN"/>
    <property type="match status" value="1"/>
</dbReference>